<dbReference type="CDD" id="cd08977">
    <property type="entry name" value="SusD"/>
    <property type="match status" value="1"/>
</dbReference>
<dbReference type="Proteomes" id="UP000192276">
    <property type="component" value="Unassembled WGS sequence"/>
</dbReference>
<keyword evidence="3" id="KW-0732">Signal</keyword>
<protein>
    <recommendedName>
        <fullName evidence="10">Carbohydrate-binding protein SusD</fullName>
    </recommendedName>
</protein>
<accession>A0A1V9FDL0</accession>
<keyword evidence="4" id="KW-0472">Membrane</keyword>
<gene>
    <name evidence="8" type="ORF">A4R26_04300</name>
</gene>
<dbReference type="GO" id="GO:0009279">
    <property type="term" value="C:cell outer membrane"/>
    <property type="evidence" value="ECO:0007669"/>
    <property type="project" value="UniProtKB-SubCell"/>
</dbReference>
<proteinExistence type="inferred from homology"/>
<dbReference type="InterPro" id="IPR033985">
    <property type="entry name" value="SusD-like_N"/>
</dbReference>
<dbReference type="SUPFAM" id="SSF48452">
    <property type="entry name" value="TPR-like"/>
    <property type="match status" value="1"/>
</dbReference>
<dbReference type="Pfam" id="PF07980">
    <property type="entry name" value="SusD_RagB"/>
    <property type="match status" value="1"/>
</dbReference>
<dbReference type="PROSITE" id="PS51257">
    <property type="entry name" value="PROKAR_LIPOPROTEIN"/>
    <property type="match status" value="1"/>
</dbReference>
<feature type="domain" description="SusD-like N-terminal" evidence="7">
    <location>
        <begin position="93"/>
        <end position="226"/>
    </location>
</feature>
<comment type="similarity">
    <text evidence="2">Belongs to the SusD family.</text>
</comment>
<dbReference type="Gene3D" id="1.25.40.390">
    <property type="match status" value="1"/>
</dbReference>
<comment type="subcellular location">
    <subcellularLocation>
        <location evidence="1">Cell outer membrane</location>
    </subcellularLocation>
</comment>
<dbReference type="InterPro" id="IPR011990">
    <property type="entry name" value="TPR-like_helical_dom_sf"/>
</dbReference>
<dbReference type="OrthoDB" id="625727at2"/>
<comment type="caution">
    <text evidence="8">The sequence shown here is derived from an EMBL/GenBank/DDBJ whole genome shotgun (WGS) entry which is preliminary data.</text>
</comment>
<dbReference type="AlphaFoldDB" id="A0A1V9FDL0"/>
<keyword evidence="9" id="KW-1185">Reference proteome</keyword>
<evidence type="ECO:0000256" key="5">
    <source>
        <dbReference type="ARBA" id="ARBA00023237"/>
    </source>
</evidence>
<evidence type="ECO:0000259" key="6">
    <source>
        <dbReference type="Pfam" id="PF07980"/>
    </source>
</evidence>
<feature type="domain" description="RagB/SusD" evidence="6">
    <location>
        <begin position="342"/>
        <end position="466"/>
    </location>
</feature>
<dbReference type="InterPro" id="IPR012944">
    <property type="entry name" value="SusD_RagB_dom"/>
</dbReference>
<sequence>MKKNQSIYLFVVLLSGIVFTACNKLIGIGAPKNQLVTESVFKDTISIEAAVLGMYSKLANYNPGTDVGTATSLFNGLSADEGYYFPGTFYDDFKNNALTPTLYYIDGYWSNLYNVVYTANSIMEGAGAAALPEGYKNRVMAEAKFVRAVCYFYLVNEYGEVPLVLTTSVSESNVQPRDNVGKVYDQIEKDLTEAQAMLPSDLRYYGGNRTRATTWAAGALLARVYLFRGKWSQAGAAASTVIGNPGLFSMQPDAAKVFLANSQEGIMQFVNAIPSSWMATNLGASAAAVTPNFVLSDSLYAAFETGDARKANWVGIKVYGGKNYPYPAKYRYINGVGAVEHAQLLRMAEQYLIRAEARTQLGQFTDAAADLDVVRKRAGLGNTTANDKPTLIAAIEHECRTEFFCEWGHRWLDLKRWPGIANPAVTRADEVLGKEKGTLWQSTDMLYPVPQPARNVNVNLTQNAGYTN</sequence>
<evidence type="ECO:0000256" key="1">
    <source>
        <dbReference type="ARBA" id="ARBA00004442"/>
    </source>
</evidence>
<dbReference type="Pfam" id="PF14322">
    <property type="entry name" value="SusD-like_3"/>
    <property type="match status" value="1"/>
</dbReference>
<keyword evidence="5" id="KW-0998">Cell outer membrane</keyword>
<organism evidence="8 9">
    <name type="scientific">Niastella populi</name>
    <dbReference type="NCBI Taxonomy" id="550983"/>
    <lineage>
        <taxon>Bacteria</taxon>
        <taxon>Pseudomonadati</taxon>
        <taxon>Bacteroidota</taxon>
        <taxon>Chitinophagia</taxon>
        <taxon>Chitinophagales</taxon>
        <taxon>Chitinophagaceae</taxon>
        <taxon>Niastella</taxon>
    </lineage>
</organism>
<evidence type="ECO:0008006" key="10">
    <source>
        <dbReference type="Google" id="ProtNLM"/>
    </source>
</evidence>
<dbReference type="RefSeq" id="WP_081168427.1">
    <property type="nucleotide sequence ID" value="NZ_LWBP01000199.1"/>
</dbReference>
<evidence type="ECO:0000313" key="9">
    <source>
        <dbReference type="Proteomes" id="UP000192276"/>
    </source>
</evidence>
<dbReference type="STRING" id="550983.A4R26_04300"/>
<dbReference type="EMBL" id="LWBP01000199">
    <property type="protein sequence ID" value="OQP56392.1"/>
    <property type="molecule type" value="Genomic_DNA"/>
</dbReference>
<evidence type="ECO:0000259" key="7">
    <source>
        <dbReference type="Pfam" id="PF14322"/>
    </source>
</evidence>
<evidence type="ECO:0000256" key="4">
    <source>
        <dbReference type="ARBA" id="ARBA00023136"/>
    </source>
</evidence>
<name>A0A1V9FDL0_9BACT</name>
<evidence type="ECO:0000313" key="8">
    <source>
        <dbReference type="EMBL" id="OQP56392.1"/>
    </source>
</evidence>
<evidence type="ECO:0000256" key="2">
    <source>
        <dbReference type="ARBA" id="ARBA00006275"/>
    </source>
</evidence>
<reference evidence="9" key="1">
    <citation type="submission" date="2016-04" db="EMBL/GenBank/DDBJ databases">
        <authorList>
            <person name="Chen L."/>
            <person name="Zhuang W."/>
            <person name="Wang G."/>
        </authorList>
    </citation>
    <scope>NUCLEOTIDE SEQUENCE [LARGE SCALE GENOMIC DNA]</scope>
    <source>
        <strain evidence="9">208</strain>
    </source>
</reference>
<evidence type="ECO:0000256" key="3">
    <source>
        <dbReference type="ARBA" id="ARBA00022729"/>
    </source>
</evidence>